<feature type="region of interest" description="Disordered" evidence="1">
    <location>
        <begin position="183"/>
        <end position="227"/>
    </location>
</feature>
<reference evidence="4 5" key="1">
    <citation type="submission" date="2021-01" db="EMBL/GenBank/DDBJ databases">
        <title>Roseomonas sp. nov, a bacterium isolated from an oil production mixture in Yumen Oilfield.</title>
        <authorList>
            <person name="Wu D."/>
        </authorList>
    </citation>
    <scope>NUCLEOTIDE SEQUENCE [LARGE SCALE GENOMIC DNA]</scope>
    <source>
        <strain evidence="4 5">ROY-5-3</strain>
    </source>
</reference>
<sequence>MRWLACAALGLGLWAAVPGQADAACPDLLLGDSLAVGMADFARAEGYQVVAQTGAGLTWLRQQAPRCVDRLLLVFGTNDLRGLAPEAAEDYARQIAAVMENWPAARIIWATPGCFARDRALESGSQSLDRALLRAQTLADASLAHLPALHRGRVARCDYPSADGVHPTAAGYRAWWQGLQGVMAQRPRPSSPRAASTDSVTPSMAMAPSQLSVTTISASVPGSTSSP</sequence>
<dbReference type="Pfam" id="PF13472">
    <property type="entry name" value="Lipase_GDSL_2"/>
    <property type="match status" value="1"/>
</dbReference>
<organism evidence="4 5">
    <name type="scientific">Falsiroseomonas oleicola</name>
    <dbReference type="NCBI Taxonomy" id="2801474"/>
    <lineage>
        <taxon>Bacteria</taxon>
        <taxon>Pseudomonadati</taxon>
        <taxon>Pseudomonadota</taxon>
        <taxon>Alphaproteobacteria</taxon>
        <taxon>Acetobacterales</taxon>
        <taxon>Roseomonadaceae</taxon>
        <taxon>Falsiroseomonas</taxon>
    </lineage>
</organism>
<keyword evidence="2" id="KW-0732">Signal</keyword>
<comment type="caution">
    <text evidence="4">The sequence shown here is derived from an EMBL/GenBank/DDBJ whole genome shotgun (WGS) entry which is preliminary data.</text>
</comment>
<protein>
    <recommendedName>
        <fullName evidence="3">SGNH hydrolase-type esterase domain-containing protein</fullName>
    </recommendedName>
</protein>
<evidence type="ECO:0000313" key="5">
    <source>
        <dbReference type="Proteomes" id="UP000689967"/>
    </source>
</evidence>
<evidence type="ECO:0000313" key="4">
    <source>
        <dbReference type="EMBL" id="MBU8543130.1"/>
    </source>
</evidence>
<evidence type="ECO:0000259" key="3">
    <source>
        <dbReference type="Pfam" id="PF13472"/>
    </source>
</evidence>
<keyword evidence="5" id="KW-1185">Reference proteome</keyword>
<dbReference type="InterPro" id="IPR013830">
    <property type="entry name" value="SGNH_hydro"/>
</dbReference>
<dbReference type="RefSeq" id="WP_216873422.1">
    <property type="nucleotide sequence ID" value="NZ_JAERQM010000001.1"/>
</dbReference>
<feature type="domain" description="SGNH hydrolase-type esterase" evidence="3">
    <location>
        <begin position="55"/>
        <end position="174"/>
    </location>
</feature>
<evidence type="ECO:0000256" key="2">
    <source>
        <dbReference type="SAM" id="SignalP"/>
    </source>
</evidence>
<feature type="compositionally biased region" description="Polar residues" evidence="1">
    <location>
        <begin position="209"/>
        <end position="227"/>
    </location>
</feature>
<feature type="compositionally biased region" description="Polar residues" evidence="1">
    <location>
        <begin position="193"/>
        <end position="202"/>
    </location>
</feature>
<proteinExistence type="predicted"/>
<dbReference type="EMBL" id="JAERQM010000001">
    <property type="protein sequence ID" value="MBU8543130.1"/>
    <property type="molecule type" value="Genomic_DNA"/>
</dbReference>
<gene>
    <name evidence="4" type="ORF">JJQ90_05400</name>
</gene>
<accession>A0ABS6H715</accession>
<name>A0ABS6H715_9PROT</name>
<dbReference type="Proteomes" id="UP000689967">
    <property type="component" value="Unassembled WGS sequence"/>
</dbReference>
<evidence type="ECO:0000256" key="1">
    <source>
        <dbReference type="SAM" id="MobiDB-lite"/>
    </source>
</evidence>
<feature type="chain" id="PRO_5046307929" description="SGNH hydrolase-type esterase domain-containing protein" evidence="2">
    <location>
        <begin position="24"/>
        <end position="227"/>
    </location>
</feature>
<feature type="signal peptide" evidence="2">
    <location>
        <begin position="1"/>
        <end position="23"/>
    </location>
</feature>